<gene>
    <name evidence="2" type="ORF">FIV42_10470</name>
</gene>
<proteinExistence type="predicted"/>
<dbReference type="EMBL" id="CP041186">
    <property type="protein sequence ID" value="QDG51144.1"/>
    <property type="molecule type" value="Genomic_DNA"/>
</dbReference>
<evidence type="ECO:0000313" key="2">
    <source>
        <dbReference type="EMBL" id="QDG51144.1"/>
    </source>
</evidence>
<reference evidence="2 3" key="1">
    <citation type="submission" date="2019-06" db="EMBL/GenBank/DDBJ databases">
        <title>Persicimonas caeni gen. nov., sp. nov., a predatory bacterium isolated from solar saltern.</title>
        <authorList>
            <person name="Wang S."/>
        </authorList>
    </citation>
    <scope>NUCLEOTIDE SEQUENCE [LARGE SCALE GENOMIC DNA]</scope>
    <source>
        <strain evidence="2 3">YN101</strain>
    </source>
</reference>
<protein>
    <submittedName>
        <fullName evidence="2">Uncharacterized protein</fullName>
    </submittedName>
</protein>
<accession>A0A5B8Y2Z3</accession>
<feature type="signal peptide" evidence="1">
    <location>
        <begin position="1"/>
        <end position="22"/>
    </location>
</feature>
<keyword evidence="3" id="KW-1185">Reference proteome</keyword>
<feature type="chain" id="PRO_5030106335" evidence="1">
    <location>
        <begin position="23"/>
        <end position="138"/>
    </location>
</feature>
<evidence type="ECO:0000256" key="1">
    <source>
        <dbReference type="SAM" id="SignalP"/>
    </source>
</evidence>
<organism evidence="2 3">
    <name type="scientific">Persicimonas caeni</name>
    <dbReference type="NCBI Taxonomy" id="2292766"/>
    <lineage>
        <taxon>Bacteria</taxon>
        <taxon>Deltaproteobacteria</taxon>
        <taxon>Bradymonadales</taxon>
        <taxon>Bradymonadaceae</taxon>
        <taxon>Persicimonas</taxon>
    </lineage>
</organism>
<dbReference type="RefSeq" id="WP_141197629.1">
    <property type="nucleotide sequence ID" value="NZ_CP041186.1"/>
</dbReference>
<keyword evidence="1" id="KW-0732">Signal</keyword>
<dbReference type="Proteomes" id="UP000315995">
    <property type="component" value="Chromosome"/>
</dbReference>
<evidence type="ECO:0000313" key="3">
    <source>
        <dbReference type="Proteomes" id="UP000315995"/>
    </source>
</evidence>
<name>A0A4Y6PS25_PERCE</name>
<dbReference type="AlphaFoldDB" id="A0A4Y6PS25"/>
<sequence length="138" mass="15763">MKSQWKICSLLLPAFLAIQAYATLSDASNYPFNAYRMFTRTLSDGVYLERIRYLDQEGGSHTPGEVIPIPFFQANEMSYRAYIDTDDPALEAAICRIVLDGTQTEQVEVTRQIVHFTRDADKAMTSSIFRQETLHVCR</sequence>
<accession>A0A4Y6PS25</accession>